<keyword evidence="5 6" id="KW-0808">Transferase</keyword>
<evidence type="ECO:0000313" key="9">
    <source>
        <dbReference type="EMBL" id="KAK7241036.1"/>
    </source>
</evidence>
<keyword evidence="10" id="KW-1185">Reference proteome</keyword>
<dbReference type="Gene3D" id="3.90.1170.20">
    <property type="entry name" value="Quinolinate phosphoribosyl transferase, N-terminal domain"/>
    <property type="match status" value="1"/>
</dbReference>
<dbReference type="InterPro" id="IPR037128">
    <property type="entry name" value="Quinolinate_PRibosylTase_N_sf"/>
</dbReference>
<comment type="catalytic activity">
    <reaction evidence="6">
        <text>nicotinate beta-D-ribonucleotide + CO2 + diphosphate = quinolinate + 5-phospho-alpha-D-ribose 1-diphosphate + 2 H(+)</text>
        <dbReference type="Rhea" id="RHEA:12733"/>
        <dbReference type="ChEBI" id="CHEBI:15378"/>
        <dbReference type="ChEBI" id="CHEBI:16526"/>
        <dbReference type="ChEBI" id="CHEBI:29959"/>
        <dbReference type="ChEBI" id="CHEBI:33019"/>
        <dbReference type="ChEBI" id="CHEBI:57502"/>
        <dbReference type="ChEBI" id="CHEBI:58017"/>
        <dbReference type="EC" id="2.4.2.19"/>
    </reaction>
</comment>
<accession>A0ABR1FY43</accession>
<dbReference type="InterPro" id="IPR027277">
    <property type="entry name" value="NadC/ModD"/>
</dbReference>
<evidence type="ECO:0000256" key="3">
    <source>
        <dbReference type="ARBA" id="ARBA00022642"/>
    </source>
</evidence>
<evidence type="ECO:0000256" key="1">
    <source>
        <dbReference type="ARBA" id="ARBA00004893"/>
    </source>
</evidence>
<evidence type="ECO:0000259" key="7">
    <source>
        <dbReference type="Pfam" id="PF01729"/>
    </source>
</evidence>
<dbReference type="PANTHER" id="PTHR32179">
    <property type="entry name" value="NICOTINATE-NUCLEOTIDE PYROPHOSPHORYLASE [CARBOXYLATING]"/>
    <property type="match status" value="1"/>
</dbReference>
<reference evidence="9 10" key="1">
    <citation type="submission" date="2024-03" db="EMBL/GenBank/DDBJ databases">
        <title>Aureococcus anophagefferens CCMP1851 and Kratosvirus quantuckense: Draft genome of a second virus-susceptible host strain in the model system.</title>
        <authorList>
            <person name="Chase E."/>
            <person name="Truchon A.R."/>
            <person name="Schepens W."/>
            <person name="Wilhelm S.W."/>
        </authorList>
    </citation>
    <scope>NUCLEOTIDE SEQUENCE [LARGE SCALE GENOMIC DNA]</scope>
    <source>
        <strain evidence="9 10">CCMP1851</strain>
    </source>
</reference>
<protein>
    <recommendedName>
        <fullName evidence="6">Nicotinate-nucleotide pyrophosphorylase [carboxylating]</fullName>
        <ecNumber evidence="6">2.4.2.19</ecNumber>
    </recommendedName>
    <alternativeName>
        <fullName evidence="6">Quinolinate phosphoribosyltransferase [decarboxylating]</fullName>
    </alternativeName>
</protein>
<comment type="caution">
    <text evidence="9">The sequence shown here is derived from an EMBL/GenBank/DDBJ whole genome shotgun (WGS) entry which is preliminary data.</text>
</comment>
<keyword evidence="3 6" id="KW-0662">Pyridine nucleotide biosynthesis</keyword>
<sequence length="298" mass="30810">MAAMDFACVMPPYLERTVADWLRDDCPSLDVGGLVVGDGVTTATLWCKSSGVLAGKPFFDATFAALGDCVVTWLVDEGAAIDCAGGKVRAATVVGPARKLLLGERTALNALSRASGVASAAKRAVDVARSVGWRGTVAGTRKTTPGFRIVEKYALLIGGAGTHRLDLSQMVMLKDNHVWAAGSITTAVTTAKRAAGFSAKIEVECRDLGEALEAAAAGADVVMLDNFDPADLKVAAKAVKAAHPHVLVEASGGITLDTMASYLSPDVDVVSQGALTQGYACVDFSLKLPKPEGLTCNV</sequence>
<gene>
    <name evidence="9" type="primary">QPRT</name>
    <name evidence="9" type="ORF">SO694_00054251</name>
</gene>
<evidence type="ECO:0000313" key="10">
    <source>
        <dbReference type="Proteomes" id="UP001363151"/>
    </source>
</evidence>
<comment type="subunit">
    <text evidence="6">Hexamer formed by 3 homodimers.</text>
</comment>
<dbReference type="CDD" id="cd01572">
    <property type="entry name" value="QPRTase"/>
    <property type="match status" value="1"/>
</dbReference>
<dbReference type="Pfam" id="PF01729">
    <property type="entry name" value="QRPTase_C"/>
    <property type="match status" value="1"/>
</dbReference>
<comment type="similarity">
    <text evidence="2 6">Belongs to the NadC/ModD family.</text>
</comment>
<dbReference type="InterPro" id="IPR022412">
    <property type="entry name" value="Quinolinate_PRibosylTrfase_N"/>
</dbReference>
<name>A0ABR1FY43_AURAN</name>
<feature type="domain" description="Quinolinate phosphoribosyl transferase C-terminal" evidence="7">
    <location>
        <begin position="117"/>
        <end position="287"/>
    </location>
</feature>
<dbReference type="PANTHER" id="PTHR32179:SF3">
    <property type="entry name" value="NICOTINATE-NUCLEOTIDE PYROPHOSPHORYLASE [CARBOXYLATING]"/>
    <property type="match status" value="1"/>
</dbReference>
<proteinExistence type="inferred from homology"/>
<comment type="pathway">
    <text evidence="1 6">Cofactor biosynthesis; NAD(+) biosynthesis; nicotinate D-ribonucleotide from quinolinate: step 1/1.</text>
</comment>
<comment type="function">
    <text evidence="6">Involved in the catabolism of quinolinic acid (QA).</text>
</comment>
<dbReference type="InterPro" id="IPR004393">
    <property type="entry name" value="NadC"/>
</dbReference>
<dbReference type="InterPro" id="IPR013785">
    <property type="entry name" value="Aldolase_TIM"/>
</dbReference>
<organism evidence="9 10">
    <name type="scientific">Aureococcus anophagefferens</name>
    <name type="common">Harmful bloom alga</name>
    <dbReference type="NCBI Taxonomy" id="44056"/>
    <lineage>
        <taxon>Eukaryota</taxon>
        <taxon>Sar</taxon>
        <taxon>Stramenopiles</taxon>
        <taxon>Ochrophyta</taxon>
        <taxon>Pelagophyceae</taxon>
        <taxon>Pelagomonadales</taxon>
        <taxon>Pelagomonadaceae</taxon>
        <taxon>Aureococcus</taxon>
    </lineage>
</organism>
<dbReference type="GO" id="GO:0016757">
    <property type="term" value="F:glycosyltransferase activity"/>
    <property type="evidence" value="ECO:0007669"/>
    <property type="project" value="UniProtKB-KW"/>
</dbReference>
<evidence type="ECO:0000256" key="4">
    <source>
        <dbReference type="ARBA" id="ARBA00022676"/>
    </source>
</evidence>
<dbReference type="NCBIfam" id="TIGR00078">
    <property type="entry name" value="nadC"/>
    <property type="match status" value="1"/>
</dbReference>
<evidence type="ECO:0000256" key="5">
    <source>
        <dbReference type="ARBA" id="ARBA00022679"/>
    </source>
</evidence>
<dbReference type="SUPFAM" id="SSF51690">
    <property type="entry name" value="Nicotinate/Quinolinate PRTase C-terminal domain-like"/>
    <property type="match status" value="1"/>
</dbReference>
<evidence type="ECO:0000259" key="8">
    <source>
        <dbReference type="Pfam" id="PF02749"/>
    </source>
</evidence>
<evidence type="ECO:0000256" key="2">
    <source>
        <dbReference type="ARBA" id="ARBA00009400"/>
    </source>
</evidence>
<dbReference type="EC" id="2.4.2.19" evidence="6"/>
<dbReference type="SUPFAM" id="SSF54675">
    <property type="entry name" value="Nicotinate/Quinolinate PRTase N-terminal domain-like"/>
    <property type="match status" value="1"/>
</dbReference>
<keyword evidence="4 6" id="KW-0328">Glycosyltransferase</keyword>
<dbReference type="Proteomes" id="UP001363151">
    <property type="component" value="Unassembled WGS sequence"/>
</dbReference>
<dbReference type="PIRSF" id="PIRSF006250">
    <property type="entry name" value="NadC_ModD"/>
    <property type="match status" value="1"/>
</dbReference>
<dbReference type="InterPro" id="IPR002638">
    <property type="entry name" value="Quinolinate_PRibosylTrfase_C"/>
</dbReference>
<dbReference type="InterPro" id="IPR036068">
    <property type="entry name" value="Nicotinate_pribotase-like_C"/>
</dbReference>
<dbReference type="Pfam" id="PF02749">
    <property type="entry name" value="QRPTase_N"/>
    <property type="match status" value="1"/>
</dbReference>
<dbReference type="EMBL" id="JBBJCI010000207">
    <property type="protein sequence ID" value="KAK7241036.1"/>
    <property type="molecule type" value="Genomic_DNA"/>
</dbReference>
<feature type="domain" description="Quinolinate phosphoribosyl transferase N-terminal" evidence="8">
    <location>
        <begin position="37"/>
        <end position="115"/>
    </location>
</feature>
<dbReference type="Gene3D" id="3.20.20.70">
    <property type="entry name" value="Aldolase class I"/>
    <property type="match status" value="1"/>
</dbReference>
<evidence type="ECO:0000256" key="6">
    <source>
        <dbReference type="PIRNR" id="PIRNR006250"/>
    </source>
</evidence>